<feature type="region of interest" description="Disordered" evidence="1">
    <location>
        <begin position="81"/>
        <end position="147"/>
    </location>
</feature>
<feature type="compositionally biased region" description="Polar residues" evidence="1">
    <location>
        <begin position="93"/>
        <end position="106"/>
    </location>
</feature>
<protein>
    <submittedName>
        <fullName evidence="2">Uncharacterized protein</fullName>
    </submittedName>
</protein>
<organism evidence="2 3">
    <name type="scientific">Marasmius tenuissimus</name>
    <dbReference type="NCBI Taxonomy" id="585030"/>
    <lineage>
        <taxon>Eukaryota</taxon>
        <taxon>Fungi</taxon>
        <taxon>Dikarya</taxon>
        <taxon>Basidiomycota</taxon>
        <taxon>Agaricomycotina</taxon>
        <taxon>Agaricomycetes</taxon>
        <taxon>Agaricomycetidae</taxon>
        <taxon>Agaricales</taxon>
        <taxon>Marasmiineae</taxon>
        <taxon>Marasmiaceae</taxon>
        <taxon>Marasmius</taxon>
    </lineage>
</organism>
<name>A0ABR3A655_9AGAR</name>
<evidence type="ECO:0000313" key="3">
    <source>
        <dbReference type="Proteomes" id="UP001437256"/>
    </source>
</evidence>
<sequence>MHKEEENQVVYLLLALNADDLNFVATRKFLAKSSLTAGKGNRLVLANTEELHDRIDGLCGRIRELEAALRVLQMQVSDEPHPLLTPDLLQLKAPQTNGNNKAQQKTSHATSCETQSSSSGASSSASPPEQQSQETDEDELLVDAFGA</sequence>
<keyword evidence="3" id="KW-1185">Reference proteome</keyword>
<dbReference type="Proteomes" id="UP001437256">
    <property type="component" value="Unassembled WGS sequence"/>
</dbReference>
<evidence type="ECO:0000313" key="2">
    <source>
        <dbReference type="EMBL" id="KAL0069471.1"/>
    </source>
</evidence>
<feature type="compositionally biased region" description="Low complexity" evidence="1">
    <location>
        <begin position="107"/>
        <end position="133"/>
    </location>
</feature>
<comment type="caution">
    <text evidence="2">The sequence shown here is derived from an EMBL/GenBank/DDBJ whole genome shotgun (WGS) entry which is preliminary data.</text>
</comment>
<dbReference type="EMBL" id="JBBXMP010000012">
    <property type="protein sequence ID" value="KAL0069471.1"/>
    <property type="molecule type" value="Genomic_DNA"/>
</dbReference>
<reference evidence="2 3" key="1">
    <citation type="submission" date="2024-05" db="EMBL/GenBank/DDBJ databases">
        <title>A draft genome resource for the thread blight pathogen Marasmius tenuissimus strain MS-2.</title>
        <authorList>
            <person name="Yulfo-Soto G.E."/>
            <person name="Baruah I.K."/>
            <person name="Amoako-Attah I."/>
            <person name="Bukari Y."/>
            <person name="Meinhardt L.W."/>
            <person name="Bailey B.A."/>
            <person name="Cohen S.P."/>
        </authorList>
    </citation>
    <scope>NUCLEOTIDE SEQUENCE [LARGE SCALE GENOMIC DNA]</scope>
    <source>
        <strain evidence="2 3">MS-2</strain>
    </source>
</reference>
<proteinExistence type="predicted"/>
<evidence type="ECO:0000256" key="1">
    <source>
        <dbReference type="SAM" id="MobiDB-lite"/>
    </source>
</evidence>
<accession>A0ABR3A655</accession>
<gene>
    <name evidence="2" type="ORF">AAF712_003506</name>
</gene>